<dbReference type="AlphaFoldDB" id="A0A9W9GA96"/>
<proteinExistence type="inferred from homology"/>
<dbReference type="PROSITE" id="PS51329">
    <property type="entry name" value="C_CAP_COFACTOR_C"/>
    <property type="match status" value="1"/>
</dbReference>
<evidence type="ECO:0000256" key="5">
    <source>
        <dbReference type="SAM" id="MobiDB-lite"/>
    </source>
</evidence>
<dbReference type="GO" id="GO:0007021">
    <property type="term" value="P:tubulin complex assembly"/>
    <property type="evidence" value="ECO:0007669"/>
    <property type="project" value="TreeGrafter"/>
</dbReference>
<dbReference type="InterPro" id="IPR012945">
    <property type="entry name" value="Tubulin-bd_cofactor_C_dom"/>
</dbReference>
<keyword evidence="8" id="KW-1185">Reference proteome</keyword>
<evidence type="ECO:0000256" key="3">
    <source>
        <dbReference type="ARBA" id="ARBA00022490"/>
    </source>
</evidence>
<comment type="subcellular location">
    <subcellularLocation>
        <location evidence="1">Cytoplasm</location>
    </subcellularLocation>
</comment>
<dbReference type="GeneID" id="81390539"/>
<dbReference type="InterPro" id="IPR006599">
    <property type="entry name" value="CARP_motif"/>
</dbReference>
<dbReference type="PANTHER" id="PTHR15139">
    <property type="entry name" value="TUBULIN FOLDING COFACTOR C"/>
    <property type="match status" value="1"/>
</dbReference>
<dbReference type="Gene3D" id="2.160.20.70">
    <property type="match status" value="1"/>
</dbReference>
<feature type="compositionally biased region" description="Basic and acidic residues" evidence="5">
    <location>
        <begin position="170"/>
        <end position="180"/>
    </location>
</feature>
<gene>
    <name evidence="7" type="ORF">NUU61_000788</name>
</gene>
<organism evidence="7 8">
    <name type="scientific">Penicillium alfredii</name>
    <dbReference type="NCBI Taxonomy" id="1506179"/>
    <lineage>
        <taxon>Eukaryota</taxon>
        <taxon>Fungi</taxon>
        <taxon>Dikarya</taxon>
        <taxon>Ascomycota</taxon>
        <taxon>Pezizomycotina</taxon>
        <taxon>Eurotiomycetes</taxon>
        <taxon>Eurotiomycetidae</taxon>
        <taxon>Eurotiales</taxon>
        <taxon>Aspergillaceae</taxon>
        <taxon>Penicillium</taxon>
    </lineage>
</organism>
<dbReference type="GO" id="GO:0007023">
    <property type="term" value="P:post-chaperonin tubulin folding pathway"/>
    <property type="evidence" value="ECO:0007669"/>
    <property type="project" value="InterPro"/>
</dbReference>
<dbReference type="Gene3D" id="1.20.58.1250">
    <property type="entry name" value="Tubulin Binding Cofactor C, N-terminal domain"/>
    <property type="match status" value="1"/>
</dbReference>
<dbReference type="InterPro" id="IPR027684">
    <property type="entry name" value="TBCC"/>
</dbReference>
<dbReference type="FunFam" id="2.160.20.70:FF:000011">
    <property type="entry name" value="Tubulin-specific chaperone c, putative"/>
    <property type="match status" value="1"/>
</dbReference>
<evidence type="ECO:0000259" key="6">
    <source>
        <dbReference type="PROSITE" id="PS51329"/>
    </source>
</evidence>
<evidence type="ECO:0000313" key="8">
    <source>
        <dbReference type="Proteomes" id="UP001141434"/>
    </source>
</evidence>
<comment type="caution">
    <text evidence="7">The sequence shown here is derived from an EMBL/GenBank/DDBJ whole genome shotgun (WGS) entry which is preliminary data.</text>
</comment>
<feature type="domain" description="C-CAP/cofactor C-like" evidence="6">
    <location>
        <begin position="200"/>
        <end position="355"/>
    </location>
</feature>
<dbReference type="OrthoDB" id="194775at2759"/>
<evidence type="ECO:0000256" key="4">
    <source>
        <dbReference type="ARBA" id="ARBA00023186"/>
    </source>
</evidence>
<sequence>MAEPEVQQARRMSAENQTVSKSDIPLKERFFRYFQHEITALQEQMDRLADTSLVGGERADATDHCLAGIVRLSNEVKDAASYIPTYDQRVYAEAIKALQDKLSETRAAFEPRSKFSFKTKKNASAISLGDAAVLEADGRRGIPGYQSPGGSSVDSSTNQTPNYPSTPLNEPDKQQQERPELAPTSVPPISIGDSEPKSQPRSKPGGFSATGVASVSVDNHYGLHIMLPACGSTATVPASITSLEHCVVDMSIPTADGKPFASLTTKGIKESLLVCGQVNGPAHVTHVEHSVMVVSCRQFRMHNCRDVDVYLSCSSNPIIEDCSNIRFGRIPKAYALDHDRPDHQDRWSQVEDFKWIKPEPSPNWSLLDPNDAVPEEVWAEIVPGGPGWSLEDILHATKLVKG</sequence>
<reference evidence="7" key="1">
    <citation type="submission" date="2022-11" db="EMBL/GenBank/DDBJ databases">
        <authorList>
            <person name="Petersen C."/>
        </authorList>
    </citation>
    <scope>NUCLEOTIDE SEQUENCE</scope>
    <source>
        <strain evidence="7">IBT 34128</strain>
    </source>
</reference>
<feature type="region of interest" description="Disordered" evidence="5">
    <location>
        <begin position="139"/>
        <end position="209"/>
    </location>
</feature>
<comment type="similarity">
    <text evidence="2">Belongs to the TBCC family.</text>
</comment>
<dbReference type="PANTHER" id="PTHR15139:SF0">
    <property type="entry name" value="TUBULIN-SPECIFIC CHAPERONE C"/>
    <property type="match status" value="1"/>
</dbReference>
<dbReference type="EMBL" id="JAPMSZ010000001">
    <property type="protein sequence ID" value="KAJ5115029.1"/>
    <property type="molecule type" value="Genomic_DNA"/>
</dbReference>
<accession>A0A9W9GA96</accession>
<evidence type="ECO:0000313" key="7">
    <source>
        <dbReference type="EMBL" id="KAJ5115029.1"/>
    </source>
</evidence>
<dbReference type="SMART" id="SM00673">
    <property type="entry name" value="CARP"/>
    <property type="match status" value="1"/>
</dbReference>
<dbReference type="RefSeq" id="XP_056516221.1">
    <property type="nucleotide sequence ID" value="XM_056651371.1"/>
</dbReference>
<evidence type="ECO:0000256" key="2">
    <source>
        <dbReference type="ARBA" id="ARBA00008848"/>
    </source>
</evidence>
<dbReference type="InterPro" id="IPR016098">
    <property type="entry name" value="CAP/MinC_C"/>
</dbReference>
<keyword evidence="4" id="KW-0143">Chaperone</keyword>
<dbReference type="InterPro" id="IPR017901">
    <property type="entry name" value="C-CAP_CF_C-like"/>
</dbReference>
<evidence type="ECO:0000256" key="1">
    <source>
        <dbReference type="ARBA" id="ARBA00004496"/>
    </source>
</evidence>
<dbReference type="InterPro" id="IPR038397">
    <property type="entry name" value="TBCC_N_sf"/>
</dbReference>
<name>A0A9W9GA96_9EURO</name>
<dbReference type="GO" id="GO:0005737">
    <property type="term" value="C:cytoplasm"/>
    <property type="evidence" value="ECO:0007669"/>
    <property type="project" value="UniProtKB-SubCell"/>
</dbReference>
<reference evidence="7" key="2">
    <citation type="journal article" date="2023" name="IMA Fungus">
        <title>Comparative genomic study of the Penicillium genus elucidates a diverse pangenome and 15 lateral gene transfer events.</title>
        <authorList>
            <person name="Petersen C."/>
            <person name="Sorensen T."/>
            <person name="Nielsen M.R."/>
            <person name="Sondergaard T.E."/>
            <person name="Sorensen J.L."/>
            <person name="Fitzpatrick D.A."/>
            <person name="Frisvad J.C."/>
            <person name="Nielsen K.L."/>
        </authorList>
    </citation>
    <scope>NUCLEOTIDE SEQUENCE</scope>
    <source>
        <strain evidence="7">IBT 34128</strain>
    </source>
</reference>
<dbReference type="Pfam" id="PF07986">
    <property type="entry name" value="TBCC"/>
    <property type="match status" value="1"/>
</dbReference>
<keyword evidence="3" id="KW-0963">Cytoplasm</keyword>
<feature type="compositionally biased region" description="Polar residues" evidence="5">
    <location>
        <begin position="148"/>
        <end position="168"/>
    </location>
</feature>
<dbReference type="FunFam" id="1.20.58.1250:FF:000002">
    <property type="entry name" value="Tubulin-specific chaperone c, putative"/>
    <property type="match status" value="1"/>
</dbReference>
<dbReference type="Proteomes" id="UP001141434">
    <property type="component" value="Unassembled WGS sequence"/>
</dbReference>
<protein>
    <submittedName>
        <fullName evidence="7">Tubulin binding cofactor C</fullName>
    </submittedName>
</protein>